<evidence type="ECO:0000259" key="7">
    <source>
        <dbReference type="PROSITE" id="PS50885"/>
    </source>
</evidence>
<dbReference type="SUPFAM" id="SSF58104">
    <property type="entry name" value="Methyl-accepting chemotaxis protein (MCP) signaling domain"/>
    <property type="match status" value="1"/>
</dbReference>
<dbReference type="InterPro" id="IPR004090">
    <property type="entry name" value="Chemotax_Me-accpt_rcpt"/>
</dbReference>
<dbReference type="PRINTS" id="PR00260">
    <property type="entry name" value="CHEMTRNSDUCR"/>
</dbReference>
<sequence precursor="true">MSVKYKLALSFISLFTIIIIISVYSYLQIKKGNSYIEDIYKVKMKSIENLFRFYRNATNASNSIQLIKIDIDKKDKDSLLGNSRKAYVLMEDALKSFNIIKKNIKSDSLPDLQKSMEDLVSEIDTINKLIMNNEKEKLLDEIDVYLDKTEEMKDILLNVIDDIQFGAKEYYDQTSANNKRSIIILVSAIAIGIIVFITISLILERSLIKPIRNTTEMLKDIAEGEGDLTKEIEVKAGRKDEISSLANYFNQFVSKLEKIIKKVMEHSNENKEETKKITVMMEQLDQTASILSDIVSSLSSAIEEMNSNVHVVAENSNNLAEMSEDIAIATSKGSRNVEDSIISINNIGEETSQLIDIFEKFNESVNKIQEVVTVINDIADQTNLLALNAAIEAARAGEHGRGFAVVADEVRKLAGKTSDSTKEIEKIAKNITMQSNTVQDKIETVNEGVSVGIKKISEVQSVFNNISNMITELKHKIAEINLSIKEQSAAMDELAVQTDKVLQSANDIKSAIDIGVNTINNLEKTVENLDRLVGVFKVRG</sequence>
<protein>
    <submittedName>
        <fullName evidence="8">Methyl-accepting chemotaxis sensory transducer</fullName>
    </submittedName>
</protein>
<accession>E4TIQ9</accession>
<dbReference type="EMBL" id="CP002347">
    <property type="protein sequence ID" value="ADR18014.1"/>
    <property type="molecule type" value="Genomic_DNA"/>
</dbReference>
<dbReference type="PANTHER" id="PTHR32089">
    <property type="entry name" value="METHYL-ACCEPTING CHEMOTAXIS PROTEIN MCPB"/>
    <property type="match status" value="1"/>
</dbReference>
<dbReference type="SMART" id="SM00304">
    <property type="entry name" value="HAMP"/>
    <property type="match status" value="1"/>
</dbReference>
<dbReference type="InterPro" id="IPR024478">
    <property type="entry name" value="HlyB_4HB_MCP"/>
</dbReference>
<dbReference type="Proteomes" id="UP000007039">
    <property type="component" value="Chromosome"/>
</dbReference>
<dbReference type="HOGENOM" id="CLU_000445_107_27_0"/>
<dbReference type="KEGG" id="cni:Calni_0099"/>
<evidence type="ECO:0000313" key="8">
    <source>
        <dbReference type="EMBL" id="ADR18014.1"/>
    </source>
</evidence>
<dbReference type="CDD" id="cd11386">
    <property type="entry name" value="MCP_signal"/>
    <property type="match status" value="1"/>
</dbReference>
<dbReference type="Gene3D" id="1.10.287.950">
    <property type="entry name" value="Methyl-accepting chemotaxis protein"/>
    <property type="match status" value="1"/>
</dbReference>
<dbReference type="Pfam" id="PF00672">
    <property type="entry name" value="HAMP"/>
    <property type="match status" value="1"/>
</dbReference>
<dbReference type="eggNOG" id="COG0840">
    <property type="taxonomic scope" value="Bacteria"/>
</dbReference>
<evidence type="ECO:0000313" key="9">
    <source>
        <dbReference type="Proteomes" id="UP000007039"/>
    </source>
</evidence>
<dbReference type="InterPro" id="IPR004089">
    <property type="entry name" value="MCPsignal_dom"/>
</dbReference>
<dbReference type="GO" id="GO:0007165">
    <property type="term" value="P:signal transduction"/>
    <property type="evidence" value="ECO:0007669"/>
    <property type="project" value="UniProtKB-KW"/>
</dbReference>
<feature type="domain" description="HAMP" evidence="7">
    <location>
        <begin position="205"/>
        <end position="261"/>
    </location>
</feature>
<feature type="domain" description="Methyl-accepting transducer" evidence="6">
    <location>
        <begin position="266"/>
        <end position="502"/>
    </location>
</feature>
<dbReference type="PANTHER" id="PTHR32089:SF112">
    <property type="entry name" value="LYSOZYME-LIKE PROTEIN-RELATED"/>
    <property type="match status" value="1"/>
</dbReference>
<proteinExistence type="inferred from homology"/>
<comment type="similarity">
    <text evidence="3">Belongs to the methyl-accepting chemotaxis (MCP) protein family.</text>
</comment>
<keyword evidence="5" id="KW-0812">Transmembrane</keyword>
<keyword evidence="9" id="KW-1185">Reference proteome</keyword>
<dbReference type="Pfam" id="PF12729">
    <property type="entry name" value="4HB_MCP_1"/>
    <property type="match status" value="1"/>
</dbReference>
<evidence type="ECO:0000256" key="4">
    <source>
        <dbReference type="PROSITE-ProRule" id="PRU00284"/>
    </source>
</evidence>
<gene>
    <name evidence="8" type="ordered locus">Calni_0099</name>
</gene>
<feature type="transmembrane region" description="Helical" evidence="5">
    <location>
        <begin position="7"/>
        <end position="27"/>
    </location>
</feature>
<evidence type="ECO:0000259" key="6">
    <source>
        <dbReference type="PROSITE" id="PS50111"/>
    </source>
</evidence>
<dbReference type="STRING" id="768670.Calni_0099"/>
<evidence type="ECO:0000256" key="1">
    <source>
        <dbReference type="ARBA" id="ARBA00004370"/>
    </source>
</evidence>
<dbReference type="AlphaFoldDB" id="E4TIQ9"/>
<dbReference type="GO" id="GO:0006935">
    <property type="term" value="P:chemotaxis"/>
    <property type="evidence" value="ECO:0007669"/>
    <property type="project" value="InterPro"/>
</dbReference>
<keyword evidence="5" id="KW-1133">Transmembrane helix</keyword>
<dbReference type="PROSITE" id="PS50111">
    <property type="entry name" value="CHEMOTAXIS_TRANSDUC_2"/>
    <property type="match status" value="1"/>
</dbReference>
<dbReference type="SMART" id="SM00283">
    <property type="entry name" value="MA"/>
    <property type="match status" value="1"/>
</dbReference>
<dbReference type="GO" id="GO:0016020">
    <property type="term" value="C:membrane"/>
    <property type="evidence" value="ECO:0007669"/>
    <property type="project" value="UniProtKB-SubCell"/>
</dbReference>
<reference key="1">
    <citation type="submission" date="2010-11" db="EMBL/GenBank/DDBJ databases">
        <title>The complete genome of chromosome of Calditerrivibrio nitroreducens DSM 19672.</title>
        <authorList>
            <consortium name="US DOE Joint Genome Institute (JGI-PGF)"/>
            <person name="Lucas S."/>
            <person name="Copeland A."/>
            <person name="Lapidus A."/>
            <person name="Bruce D."/>
            <person name="Goodwin L."/>
            <person name="Pitluck S."/>
            <person name="Kyrpides N."/>
            <person name="Mavromatis K."/>
            <person name="Ivanova N."/>
            <person name="Mikhailova N."/>
            <person name="Zeytun A."/>
            <person name="Brettin T."/>
            <person name="Detter J.C."/>
            <person name="Tapia R."/>
            <person name="Han C."/>
            <person name="Land M."/>
            <person name="Hauser L."/>
            <person name="Markowitz V."/>
            <person name="Cheng J.-F."/>
            <person name="Hugenholtz P."/>
            <person name="Woyke T."/>
            <person name="Wu D."/>
            <person name="Spring S."/>
            <person name="Schroeder M."/>
            <person name="Brambilla E."/>
            <person name="Klenk H.-P."/>
            <person name="Eisen J.A."/>
        </authorList>
    </citation>
    <scope>NUCLEOTIDE SEQUENCE [LARGE SCALE GENOMIC DNA]</scope>
    <source>
        <strain>DSM 19672</strain>
    </source>
</reference>
<evidence type="ECO:0000256" key="5">
    <source>
        <dbReference type="SAM" id="Phobius"/>
    </source>
</evidence>
<dbReference type="InterPro" id="IPR003660">
    <property type="entry name" value="HAMP_dom"/>
</dbReference>
<name>E4TIQ9_CALNY</name>
<dbReference type="CDD" id="cd06225">
    <property type="entry name" value="HAMP"/>
    <property type="match status" value="1"/>
</dbReference>
<keyword evidence="2 4" id="KW-0807">Transducer</keyword>
<keyword evidence="5" id="KW-0472">Membrane</keyword>
<evidence type="ECO:0000256" key="2">
    <source>
        <dbReference type="ARBA" id="ARBA00023224"/>
    </source>
</evidence>
<dbReference type="GO" id="GO:0004888">
    <property type="term" value="F:transmembrane signaling receptor activity"/>
    <property type="evidence" value="ECO:0007669"/>
    <property type="project" value="InterPro"/>
</dbReference>
<organism evidence="8 9">
    <name type="scientific">Calditerrivibrio nitroreducens (strain DSM 19672 / NBRC 101217 / Yu37-1)</name>
    <dbReference type="NCBI Taxonomy" id="768670"/>
    <lineage>
        <taxon>Bacteria</taxon>
        <taxon>Pseudomonadati</taxon>
        <taxon>Deferribacterota</taxon>
        <taxon>Deferribacteres</taxon>
        <taxon>Deferribacterales</taxon>
        <taxon>Calditerrivibrionaceae</taxon>
    </lineage>
</organism>
<dbReference type="OrthoDB" id="2489132at2"/>
<dbReference type="RefSeq" id="WP_013450231.1">
    <property type="nucleotide sequence ID" value="NC_014758.1"/>
</dbReference>
<comment type="subcellular location">
    <subcellularLocation>
        <location evidence="1">Membrane</location>
    </subcellularLocation>
</comment>
<dbReference type="FunFam" id="1.10.287.950:FF:000001">
    <property type="entry name" value="Methyl-accepting chemotaxis sensory transducer"/>
    <property type="match status" value="1"/>
</dbReference>
<reference evidence="8 9" key="2">
    <citation type="journal article" date="2011" name="Stand. Genomic Sci.">
        <title>Complete genome sequence of Calditerrivibrio nitroreducens type strain (Yu37-1).</title>
        <authorList>
            <person name="Pitluck S."/>
            <person name="Sikorski J."/>
            <person name="Zeytun A."/>
            <person name="Lapidus A."/>
            <person name="Nolan M."/>
            <person name="Lucas S."/>
            <person name="Hammon N."/>
            <person name="Deshpande S."/>
            <person name="Cheng J.F."/>
            <person name="Tapia R."/>
            <person name="Han C."/>
            <person name="Goodwin L."/>
            <person name="Liolios K."/>
            <person name="Pagani I."/>
            <person name="Ivanova N."/>
            <person name="Mavromatis K."/>
            <person name="Pati A."/>
            <person name="Chen A."/>
            <person name="Palaniappan K."/>
            <person name="Hauser L."/>
            <person name="Chang Y.J."/>
            <person name="Jeffries C.D."/>
            <person name="Detter J.C."/>
            <person name="Brambilla E."/>
            <person name="Djao O.D."/>
            <person name="Rohde M."/>
            <person name="Spring S."/>
            <person name="Goker M."/>
            <person name="Woyke T."/>
            <person name="Bristow J."/>
            <person name="Eisen J.A."/>
            <person name="Markowitz V."/>
            <person name="Hugenholtz P."/>
            <person name="Kyrpides N.C."/>
            <person name="Klenk H.P."/>
            <person name="Land M."/>
        </authorList>
    </citation>
    <scope>NUCLEOTIDE SEQUENCE [LARGE SCALE GENOMIC DNA]</scope>
    <source>
        <strain evidence="9">DSM 19672 / NBRC 101217 / Yu37-1</strain>
    </source>
</reference>
<evidence type="ECO:0000256" key="3">
    <source>
        <dbReference type="ARBA" id="ARBA00029447"/>
    </source>
</evidence>
<dbReference type="PROSITE" id="PS50885">
    <property type="entry name" value="HAMP"/>
    <property type="match status" value="1"/>
</dbReference>
<feature type="transmembrane region" description="Helical" evidence="5">
    <location>
        <begin position="182"/>
        <end position="203"/>
    </location>
</feature>
<dbReference type="Pfam" id="PF00015">
    <property type="entry name" value="MCPsignal"/>
    <property type="match status" value="1"/>
</dbReference>